<name>A0A935TF44_9PROT</name>
<evidence type="ECO:0000256" key="2">
    <source>
        <dbReference type="ARBA" id="ARBA00006472"/>
    </source>
</evidence>
<dbReference type="NCBIfam" id="NF002019">
    <property type="entry name" value="PRK00823.1-4"/>
    <property type="match status" value="1"/>
</dbReference>
<dbReference type="AlphaFoldDB" id="A0A935TF44"/>
<dbReference type="EMBL" id="JADJOT010000012">
    <property type="protein sequence ID" value="MBK7956162.1"/>
    <property type="molecule type" value="Genomic_DNA"/>
</dbReference>
<dbReference type="Gene3D" id="3.30.1360.20">
    <property type="entry name" value="Transcriptional coactivator/pterin dehydratase"/>
    <property type="match status" value="1"/>
</dbReference>
<evidence type="ECO:0000256" key="1">
    <source>
        <dbReference type="ARBA" id="ARBA00001554"/>
    </source>
</evidence>
<evidence type="ECO:0000256" key="4">
    <source>
        <dbReference type="HAMAP-Rule" id="MF_00434"/>
    </source>
</evidence>
<evidence type="ECO:0000256" key="5">
    <source>
        <dbReference type="SAM" id="MobiDB-lite"/>
    </source>
</evidence>
<reference evidence="6 7" key="1">
    <citation type="submission" date="2020-10" db="EMBL/GenBank/DDBJ databases">
        <title>Connecting structure to function with the recovery of over 1000 high-quality activated sludge metagenome-assembled genomes encoding full-length rRNA genes using long-read sequencing.</title>
        <authorList>
            <person name="Singleton C.M."/>
            <person name="Petriglieri F."/>
            <person name="Kristensen J.M."/>
            <person name="Kirkegaard R.H."/>
            <person name="Michaelsen T.Y."/>
            <person name="Andersen M.H."/>
            <person name="Karst S.M."/>
            <person name="Dueholm M.S."/>
            <person name="Nielsen P.H."/>
            <person name="Albertsen M."/>
        </authorList>
    </citation>
    <scope>NUCLEOTIDE SEQUENCE [LARGE SCALE GENOMIC DNA]</scope>
    <source>
        <strain evidence="6">Fred_18-Q3-R57-64_BAT3C.720</strain>
    </source>
</reference>
<dbReference type="Pfam" id="PF01329">
    <property type="entry name" value="Pterin_4a"/>
    <property type="match status" value="1"/>
</dbReference>
<organism evidence="6 7">
    <name type="scientific">Candidatus Accumulibacter affinis</name>
    <dbReference type="NCBI Taxonomy" id="2954384"/>
    <lineage>
        <taxon>Bacteria</taxon>
        <taxon>Pseudomonadati</taxon>
        <taxon>Pseudomonadota</taxon>
        <taxon>Betaproteobacteria</taxon>
        <taxon>Candidatus Accumulibacter</taxon>
    </lineage>
</organism>
<accession>A0A935TF44</accession>
<comment type="similarity">
    <text evidence="2 4">Belongs to the pterin-4-alpha-carbinolamine dehydratase family.</text>
</comment>
<dbReference type="InterPro" id="IPR036428">
    <property type="entry name" value="PCD_sf"/>
</dbReference>
<dbReference type="PANTHER" id="PTHR12599:SF0">
    <property type="entry name" value="PTERIN-4-ALPHA-CARBINOLAMINE DEHYDRATASE"/>
    <property type="match status" value="1"/>
</dbReference>
<evidence type="ECO:0000256" key="3">
    <source>
        <dbReference type="ARBA" id="ARBA00023239"/>
    </source>
</evidence>
<proteinExistence type="inferred from homology"/>
<sequence>MPTEPNLAAEHCRPRSGARHALDPSQASSLLTSLPGWQISEPDRRLEKEFAFASYPAALLFVNTVAGLAERENHHPDLELHYGHVKVSYHTHDVGGLSRNDFICAAKIEALASI</sequence>
<dbReference type="InterPro" id="IPR001533">
    <property type="entry name" value="Pterin_deHydtase"/>
</dbReference>
<comment type="caution">
    <text evidence="6">The sequence shown here is derived from an EMBL/GenBank/DDBJ whole genome shotgun (WGS) entry which is preliminary data.</text>
</comment>
<feature type="region of interest" description="Disordered" evidence="5">
    <location>
        <begin position="1"/>
        <end position="25"/>
    </location>
</feature>
<dbReference type="Proteomes" id="UP000706151">
    <property type="component" value="Unassembled WGS sequence"/>
</dbReference>
<evidence type="ECO:0000313" key="6">
    <source>
        <dbReference type="EMBL" id="MBK7956162.1"/>
    </source>
</evidence>
<dbReference type="HAMAP" id="MF_00434">
    <property type="entry name" value="Pterin_4_alpha"/>
    <property type="match status" value="1"/>
</dbReference>
<protein>
    <recommendedName>
        <fullName evidence="4">Putative pterin-4-alpha-carbinolamine dehydratase</fullName>
        <shortName evidence="4">PHS</shortName>
        <ecNumber evidence="4">4.2.1.96</ecNumber>
    </recommendedName>
    <alternativeName>
        <fullName evidence="4">4-alpha-hydroxy-tetrahydropterin dehydratase</fullName>
    </alternativeName>
    <alternativeName>
        <fullName evidence="4">Pterin carbinolamine dehydratase</fullName>
        <shortName evidence="4">PCD</shortName>
    </alternativeName>
</protein>
<dbReference type="SUPFAM" id="SSF55248">
    <property type="entry name" value="PCD-like"/>
    <property type="match status" value="1"/>
</dbReference>
<keyword evidence="3 4" id="KW-0456">Lyase</keyword>
<gene>
    <name evidence="6" type="ORF">IPK02_20665</name>
</gene>
<dbReference type="EC" id="4.2.1.96" evidence="4"/>
<dbReference type="PANTHER" id="PTHR12599">
    <property type="entry name" value="PTERIN-4-ALPHA-CARBINOLAMINE DEHYDRATASE"/>
    <property type="match status" value="1"/>
</dbReference>
<dbReference type="GO" id="GO:0008124">
    <property type="term" value="F:4-alpha-hydroxytetrahydrobiopterin dehydratase activity"/>
    <property type="evidence" value="ECO:0007669"/>
    <property type="project" value="UniProtKB-UniRule"/>
</dbReference>
<evidence type="ECO:0000313" key="7">
    <source>
        <dbReference type="Proteomes" id="UP000706151"/>
    </source>
</evidence>
<dbReference type="CDD" id="cd00913">
    <property type="entry name" value="PCD_DCoH_subfamily_a"/>
    <property type="match status" value="1"/>
</dbReference>
<dbReference type="GO" id="GO:0006729">
    <property type="term" value="P:tetrahydrobiopterin biosynthetic process"/>
    <property type="evidence" value="ECO:0007669"/>
    <property type="project" value="InterPro"/>
</dbReference>
<comment type="catalytic activity">
    <reaction evidence="1 4">
        <text>(4aS,6R)-4a-hydroxy-L-erythro-5,6,7,8-tetrahydrobiopterin = (6R)-L-erythro-6,7-dihydrobiopterin + H2O</text>
        <dbReference type="Rhea" id="RHEA:11920"/>
        <dbReference type="ChEBI" id="CHEBI:15377"/>
        <dbReference type="ChEBI" id="CHEBI:15642"/>
        <dbReference type="ChEBI" id="CHEBI:43120"/>
        <dbReference type="EC" id="4.2.1.96"/>
    </reaction>
</comment>